<keyword evidence="6" id="KW-1185">Reference proteome</keyword>
<comment type="caution">
    <text evidence="5">The sequence shown here is derived from an EMBL/GenBank/DDBJ whole genome shotgun (WGS) entry which is preliminary data.</text>
</comment>
<evidence type="ECO:0000256" key="3">
    <source>
        <dbReference type="ARBA" id="ARBA00023136"/>
    </source>
</evidence>
<keyword evidence="2 5" id="KW-0808">Transferase</keyword>
<dbReference type="GO" id="GO:0005975">
    <property type="term" value="P:carbohydrate metabolic process"/>
    <property type="evidence" value="ECO:0007669"/>
    <property type="project" value="InterPro"/>
</dbReference>
<dbReference type="GO" id="GO:1901137">
    <property type="term" value="P:carbohydrate derivative biosynthetic process"/>
    <property type="evidence" value="ECO:0007669"/>
    <property type="project" value="UniProtKB-ARBA"/>
</dbReference>
<dbReference type="EMBL" id="RXHU01000065">
    <property type="protein sequence ID" value="RTE07678.1"/>
    <property type="molecule type" value="Genomic_DNA"/>
</dbReference>
<dbReference type="EC" id="2.4.1.227" evidence="5"/>
<dbReference type="AlphaFoldDB" id="A0A3S0AMG6"/>
<sequence length="203" mass="21998">MKTIIFTGGGSAGHVTPNLALMSKLKMKGWEISYIGSATGIEKDIIAREQVPFYPISSGKLRRYFDLKNLKDPFRVLKGVYESYRLLKRLKPAVVFSKGGFVSVPVVLGARMNNIPVIIHESDMTPGLANKISIPFATKVCVTFPESMAHIGKEKALLTGLPIREGILQGKASKGVQLCDFHTQKPVILVMGGSLGSQVLNGA</sequence>
<dbReference type="PANTHER" id="PTHR21015:SF27">
    <property type="entry name" value="UDP-N-ACETYLGLUCOSAMINE--N-ACETYLMURAMYL-(PENTAPEPTIDE) PYROPHOSPHORYL-UNDECAPRENOL N-ACETYLGLUCOSAMINE TRANSFERASE"/>
    <property type="match status" value="1"/>
</dbReference>
<reference evidence="5 6" key="1">
    <citation type="submission" date="2018-12" db="EMBL/GenBank/DDBJ databases">
        <title>Bacillus ochoae sp. nov., Paenibacillus whitsoniae sp. nov., Paenibacillus spiritus sp. nov. Isolated from the Mars Exploration Rover during spacecraft assembly.</title>
        <authorList>
            <person name="Seuylemezian A."/>
            <person name="Vaishampayan P."/>
        </authorList>
    </citation>
    <scope>NUCLEOTIDE SEQUENCE [LARGE SCALE GENOMIC DNA]</scope>
    <source>
        <strain evidence="5 6">MER 54</strain>
    </source>
</reference>
<evidence type="ECO:0000313" key="6">
    <source>
        <dbReference type="Proteomes" id="UP000276128"/>
    </source>
</evidence>
<dbReference type="RefSeq" id="WP_206438460.1">
    <property type="nucleotide sequence ID" value="NZ_RXHU01000065.1"/>
</dbReference>
<dbReference type="GO" id="GO:0016758">
    <property type="term" value="F:hexosyltransferase activity"/>
    <property type="evidence" value="ECO:0007669"/>
    <property type="project" value="InterPro"/>
</dbReference>
<gene>
    <name evidence="5" type="ORF">EJQ19_20565</name>
</gene>
<name>A0A3S0AMG6_9BACL</name>
<evidence type="ECO:0000313" key="5">
    <source>
        <dbReference type="EMBL" id="RTE07678.1"/>
    </source>
</evidence>
<dbReference type="InterPro" id="IPR004276">
    <property type="entry name" value="GlycoTrans_28_N"/>
</dbReference>
<evidence type="ECO:0000259" key="4">
    <source>
        <dbReference type="Pfam" id="PF03033"/>
    </source>
</evidence>
<feature type="non-terminal residue" evidence="5">
    <location>
        <position position="203"/>
    </location>
</feature>
<dbReference type="Gene3D" id="3.40.50.2000">
    <property type="entry name" value="Glycogen Phosphorylase B"/>
    <property type="match status" value="1"/>
</dbReference>
<keyword evidence="1 5" id="KW-0328">Glycosyltransferase</keyword>
<protein>
    <submittedName>
        <fullName evidence="5">UDP-N-acetylglucosamine--N-acetylmuramyl-(Pentapeptide) pyrophosphoryl-undecaprenol N-acetylglucosamine transferase</fullName>
        <ecNumber evidence="5">2.4.1.227</ecNumber>
    </submittedName>
</protein>
<dbReference type="CDD" id="cd03785">
    <property type="entry name" value="GT28_MurG"/>
    <property type="match status" value="1"/>
</dbReference>
<dbReference type="SUPFAM" id="SSF53756">
    <property type="entry name" value="UDP-Glycosyltransferase/glycogen phosphorylase"/>
    <property type="match status" value="1"/>
</dbReference>
<evidence type="ECO:0000256" key="1">
    <source>
        <dbReference type="ARBA" id="ARBA00022676"/>
    </source>
</evidence>
<dbReference type="Proteomes" id="UP000276128">
    <property type="component" value="Unassembled WGS sequence"/>
</dbReference>
<evidence type="ECO:0000256" key="2">
    <source>
        <dbReference type="ARBA" id="ARBA00022679"/>
    </source>
</evidence>
<accession>A0A3S0AMG6</accession>
<dbReference type="PANTHER" id="PTHR21015">
    <property type="entry name" value="UDP-N-ACETYLGLUCOSAMINE--N-ACETYLMURAMYL-(PENTAPEPTIDE) PYROPHOSPHORYL-UNDECAPRENOL N-ACETYLGLUCOSAMINE TRANSFERASE 1"/>
    <property type="match status" value="1"/>
</dbReference>
<feature type="domain" description="Glycosyltransferase family 28 N-terminal" evidence="4">
    <location>
        <begin position="4"/>
        <end position="141"/>
    </location>
</feature>
<proteinExistence type="predicted"/>
<dbReference type="Pfam" id="PF03033">
    <property type="entry name" value="Glyco_transf_28"/>
    <property type="match status" value="1"/>
</dbReference>
<organism evidence="5 6">
    <name type="scientific">Paenibacillus whitsoniae</name>
    <dbReference type="NCBI Taxonomy" id="2496558"/>
    <lineage>
        <taxon>Bacteria</taxon>
        <taxon>Bacillati</taxon>
        <taxon>Bacillota</taxon>
        <taxon>Bacilli</taxon>
        <taxon>Bacillales</taxon>
        <taxon>Paenibacillaceae</taxon>
        <taxon>Paenibacillus</taxon>
    </lineage>
</organism>
<keyword evidence="3" id="KW-0472">Membrane</keyword>